<dbReference type="EMBL" id="JACBKZ010000007">
    <property type="protein sequence ID" value="KAF5946222.1"/>
    <property type="molecule type" value="Genomic_DNA"/>
</dbReference>
<name>A0A7J7GZP6_CAMSI</name>
<evidence type="ECO:0000313" key="1">
    <source>
        <dbReference type="EMBL" id="KAF5946222.1"/>
    </source>
</evidence>
<sequence>MEDVHGIWTASDHPSRTWFMSFRADHIPQTHQWLIAPRRSFSFMELFPAQGETGEVYERYSDSIQREGENLQAVWSLDAKLIAVLSRGRPAAEGSGVAQENVLPQTLPSLRDPLDHATSTRFCGAFGLRFHPHDGNEATKSSRSLDNGLDSEGVQAAFMQSLFSPNVCCYPARVLPATEVVVCDILRWTTGIMFNSIYKKGLGSGDASCASVASEQQILAVGTRRGVVELPPSAYIATTGKEVAAAEGLEHAGLAAALAADHRHVRQLNLRKLAATADGRVISWNRESHILFWGDEFTAEFFFSTLPPVSSSCLRPGRPLTVLPPCCFLDHQASCLLPAPPLQHMAALQIGTSRWPSASAPCFPPLAHLSLLAHPYTCVGAEPVGRLHAAPHLSYSAAGSTNL</sequence>
<proteinExistence type="predicted"/>
<accession>A0A7J7GZP6</accession>
<dbReference type="AlphaFoldDB" id="A0A7J7GZP6"/>
<reference evidence="2" key="1">
    <citation type="journal article" date="2020" name="Nat. Commun.">
        <title>Genome assembly of wild tea tree DASZ reveals pedigree and selection history of tea varieties.</title>
        <authorList>
            <person name="Zhang W."/>
            <person name="Zhang Y."/>
            <person name="Qiu H."/>
            <person name="Guo Y."/>
            <person name="Wan H."/>
            <person name="Zhang X."/>
            <person name="Scossa F."/>
            <person name="Alseekh S."/>
            <person name="Zhang Q."/>
            <person name="Wang P."/>
            <person name="Xu L."/>
            <person name="Schmidt M.H."/>
            <person name="Jia X."/>
            <person name="Li D."/>
            <person name="Zhu A."/>
            <person name="Guo F."/>
            <person name="Chen W."/>
            <person name="Ni D."/>
            <person name="Usadel B."/>
            <person name="Fernie A.R."/>
            <person name="Wen W."/>
        </authorList>
    </citation>
    <scope>NUCLEOTIDE SEQUENCE [LARGE SCALE GENOMIC DNA]</scope>
    <source>
        <strain evidence="2">cv. G240</strain>
    </source>
</reference>
<evidence type="ECO:0000313" key="2">
    <source>
        <dbReference type="Proteomes" id="UP000593564"/>
    </source>
</evidence>
<organism evidence="1 2">
    <name type="scientific">Camellia sinensis</name>
    <name type="common">Tea plant</name>
    <name type="synonym">Thea sinensis</name>
    <dbReference type="NCBI Taxonomy" id="4442"/>
    <lineage>
        <taxon>Eukaryota</taxon>
        <taxon>Viridiplantae</taxon>
        <taxon>Streptophyta</taxon>
        <taxon>Embryophyta</taxon>
        <taxon>Tracheophyta</taxon>
        <taxon>Spermatophyta</taxon>
        <taxon>Magnoliopsida</taxon>
        <taxon>eudicotyledons</taxon>
        <taxon>Gunneridae</taxon>
        <taxon>Pentapetalae</taxon>
        <taxon>asterids</taxon>
        <taxon>Ericales</taxon>
        <taxon>Theaceae</taxon>
        <taxon>Camellia</taxon>
    </lineage>
</organism>
<dbReference type="Proteomes" id="UP000593564">
    <property type="component" value="Unassembled WGS sequence"/>
</dbReference>
<comment type="caution">
    <text evidence="1">The sequence shown here is derived from an EMBL/GenBank/DDBJ whole genome shotgun (WGS) entry which is preliminary data.</text>
</comment>
<protein>
    <submittedName>
        <fullName evidence="1">Uncharacterized protein</fullName>
    </submittedName>
</protein>
<reference evidence="1 2" key="2">
    <citation type="submission" date="2020-07" db="EMBL/GenBank/DDBJ databases">
        <title>Genome assembly of wild tea tree DASZ reveals pedigree and selection history of tea varieties.</title>
        <authorList>
            <person name="Zhang W."/>
        </authorList>
    </citation>
    <scope>NUCLEOTIDE SEQUENCE [LARGE SCALE GENOMIC DNA]</scope>
    <source>
        <strain evidence="2">cv. G240</strain>
        <tissue evidence="1">Leaf</tissue>
    </source>
</reference>
<gene>
    <name evidence="1" type="ORF">HYC85_016450</name>
</gene>
<keyword evidence="2" id="KW-1185">Reference proteome</keyword>